<comment type="subcellular location">
    <subcellularLocation>
        <location evidence="1">Membrane</location>
    </subcellularLocation>
</comment>
<sequence>MKTAIISTVVASFVATAASAGTIVAPTPDPVIMPTPAPVMSYWDGFYAGAALGWATGEYTNYGNTPATVTPGDGFSYGGFVGYNFVMDGGFMVGAELAGGRFSLEDAAAVNELNMTLFDAKLRVGFEADRALVYASGGYTMGTGEVVNTSPGSPYSGEGTGWNLGAGVDYLVTDSMFVGAEYVYRDITDSLNATPAWDAQFHTFSVRAGIKF</sequence>
<comment type="caution">
    <text evidence="7">The sequence shown here is derived from an EMBL/GenBank/DDBJ whole genome shotgun (WGS) entry which is preliminary data.</text>
</comment>
<keyword evidence="3" id="KW-0472">Membrane</keyword>
<feature type="domain" description="Outer membrane protein beta-barrel" evidence="6">
    <location>
        <begin position="34"/>
        <end position="212"/>
    </location>
</feature>
<evidence type="ECO:0000256" key="5">
    <source>
        <dbReference type="SAM" id="SignalP"/>
    </source>
</evidence>
<dbReference type="RefSeq" id="WP_148376939.1">
    <property type="nucleotide sequence ID" value="NZ_VSIY01000004.1"/>
</dbReference>
<name>A0A5D0RKL6_9RHOB</name>
<evidence type="ECO:0000256" key="3">
    <source>
        <dbReference type="ARBA" id="ARBA00023136"/>
    </source>
</evidence>
<evidence type="ECO:0000256" key="2">
    <source>
        <dbReference type="ARBA" id="ARBA00022729"/>
    </source>
</evidence>
<dbReference type="AlphaFoldDB" id="A0A5D0RKL6"/>
<proteinExistence type="inferred from homology"/>
<evidence type="ECO:0000313" key="7">
    <source>
        <dbReference type="EMBL" id="TYB82177.1"/>
    </source>
</evidence>
<feature type="chain" id="PRO_5022823510" evidence="5">
    <location>
        <begin position="21"/>
        <end position="212"/>
    </location>
</feature>
<dbReference type="SUPFAM" id="SSF56925">
    <property type="entry name" value="OMPA-like"/>
    <property type="match status" value="1"/>
</dbReference>
<dbReference type="Proteomes" id="UP000322080">
    <property type="component" value="Unassembled WGS sequence"/>
</dbReference>
<evidence type="ECO:0000256" key="4">
    <source>
        <dbReference type="ARBA" id="ARBA00038306"/>
    </source>
</evidence>
<dbReference type="PANTHER" id="PTHR34001:SF3">
    <property type="entry name" value="BLL7405 PROTEIN"/>
    <property type="match status" value="1"/>
</dbReference>
<organism evidence="7 8">
    <name type="scientific">Maritimibacter fusiformis</name>
    <dbReference type="NCBI Taxonomy" id="2603819"/>
    <lineage>
        <taxon>Bacteria</taxon>
        <taxon>Pseudomonadati</taxon>
        <taxon>Pseudomonadota</taxon>
        <taxon>Alphaproteobacteria</taxon>
        <taxon>Rhodobacterales</taxon>
        <taxon>Roseobacteraceae</taxon>
        <taxon>Maritimibacter</taxon>
    </lineage>
</organism>
<evidence type="ECO:0000313" key="8">
    <source>
        <dbReference type="Proteomes" id="UP000322080"/>
    </source>
</evidence>
<dbReference type="Gene3D" id="2.40.160.20">
    <property type="match status" value="1"/>
</dbReference>
<dbReference type="GO" id="GO:0016020">
    <property type="term" value="C:membrane"/>
    <property type="evidence" value="ECO:0007669"/>
    <property type="project" value="UniProtKB-SubCell"/>
</dbReference>
<dbReference type="InterPro" id="IPR027385">
    <property type="entry name" value="Beta-barrel_OMP"/>
</dbReference>
<dbReference type="InterPro" id="IPR051692">
    <property type="entry name" value="OMP-like"/>
</dbReference>
<dbReference type="PANTHER" id="PTHR34001">
    <property type="entry name" value="BLL7405 PROTEIN"/>
    <property type="match status" value="1"/>
</dbReference>
<dbReference type="Pfam" id="PF13505">
    <property type="entry name" value="OMP_b-brl"/>
    <property type="match status" value="1"/>
</dbReference>
<gene>
    <name evidence="7" type="ORF">FVF75_05455</name>
</gene>
<dbReference type="EMBL" id="VSIY01000004">
    <property type="protein sequence ID" value="TYB82177.1"/>
    <property type="molecule type" value="Genomic_DNA"/>
</dbReference>
<dbReference type="InterPro" id="IPR011250">
    <property type="entry name" value="OMP/PagP_B-barrel"/>
</dbReference>
<evidence type="ECO:0000256" key="1">
    <source>
        <dbReference type="ARBA" id="ARBA00004370"/>
    </source>
</evidence>
<comment type="similarity">
    <text evidence="4">Belongs to the Omp25/RopB family.</text>
</comment>
<accession>A0A5D0RKL6</accession>
<keyword evidence="2 5" id="KW-0732">Signal</keyword>
<feature type="signal peptide" evidence="5">
    <location>
        <begin position="1"/>
        <end position="20"/>
    </location>
</feature>
<evidence type="ECO:0000259" key="6">
    <source>
        <dbReference type="Pfam" id="PF13505"/>
    </source>
</evidence>
<keyword evidence="8" id="KW-1185">Reference proteome</keyword>
<protein>
    <submittedName>
        <fullName evidence="7">Porin family protein</fullName>
    </submittedName>
</protein>
<reference evidence="7 8" key="1">
    <citation type="submission" date="2019-08" db="EMBL/GenBank/DDBJ databases">
        <title>Identification of a novel species of the genus Boseongicola.</title>
        <authorList>
            <person name="Zhang X.-Q."/>
        </authorList>
    </citation>
    <scope>NUCLEOTIDE SEQUENCE [LARGE SCALE GENOMIC DNA]</scope>
    <source>
        <strain evidence="7 8">HY14</strain>
    </source>
</reference>